<keyword evidence="5" id="KW-1185">Reference proteome</keyword>
<gene>
    <name evidence="3" type="ORF">ESW18_11200</name>
    <name evidence="2" type="ORF">LV84_01398</name>
</gene>
<dbReference type="AlphaFoldDB" id="A0A2W7RVY3"/>
<evidence type="ECO:0000313" key="3">
    <source>
        <dbReference type="EMBL" id="TXD77367.1"/>
    </source>
</evidence>
<evidence type="ECO:0000313" key="2">
    <source>
        <dbReference type="EMBL" id="PZX59367.1"/>
    </source>
</evidence>
<evidence type="ECO:0000313" key="4">
    <source>
        <dbReference type="Proteomes" id="UP000249115"/>
    </source>
</evidence>
<dbReference type="EMBL" id="QKZU01000004">
    <property type="protein sequence ID" value="PZX59367.1"/>
    <property type="molecule type" value="Genomic_DNA"/>
</dbReference>
<reference evidence="2 4" key="1">
    <citation type="submission" date="2018-06" db="EMBL/GenBank/DDBJ databases">
        <title>Genomic Encyclopedia of Archaeal and Bacterial Type Strains, Phase II (KMG-II): from individual species to whole genera.</title>
        <authorList>
            <person name="Goeker M."/>
        </authorList>
    </citation>
    <scope>NUCLEOTIDE SEQUENCE [LARGE SCALE GENOMIC DNA]</scope>
    <source>
        <strain evidence="2 4">DSM 22686</strain>
    </source>
</reference>
<reference evidence="3 5" key="2">
    <citation type="submission" date="2019-08" db="EMBL/GenBank/DDBJ databases">
        <title>Genome of Algoriphagus ratkowskyi IC026.</title>
        <authorList>
            <person name="Bowman J.P."/>
        </authorList>
    </citation>
    <scope>NUCLEOTIDE SEQUENCE [LARGE SCALE GENOMIC DNA]</scope>
    <source>
        <strain evidence="3 5">IC026</strain>
    </source>
</reference>
<sequence length="133" mass="15899">MLKHFKNWFSKSQDDPEIEIHLPKNANATFELKIDKVVIGKLHCEDGEWQFMYTEEFKQLRNQYNHIAGFSNLDKVYRNETLWPFFQTRIPGLKQPVVKEILKKENINETNELELLKRFGKKTISNPYELDLV</sequence>
<dbReference type="Proteomes" id="UP000321927">
    <property type="component" value="Unassembled WGS sequence"/>
</dbReference>
<evidence type="ECO:0000259" key="1">
    <source>
        <dbReference type="Pfam" id="PF13657"/>
    </source>
</evidence>
<organism evidence="2 4">
    <name type="scientific">Algoriphagus ratkowskyi</name>
    <dbReference type="NCBI Taxonomy" id="57028"/>
    <lineage>
        <taxon>Bacteria</taxon>
        <taxon>Pseudomonadati</taxon>
        <taxon>Bacteroidota</taxon>
        <taxon>Cytophagia</taxon>
        <taxon>Cytophagales</taxon>
        <taxon>Cyclobacteriaceae</taxon>
        <taxon>Algoriphagus</taxon>
    </lineage>
</organism>
<dbReference type="Pfam" id="PF13657">
    <property type="entry name" value="Couple_hipA"/>
    <property type="match status" value="1"/>
</dbReference>
<name>A0A2W7RVY3_9BACT</name>
<feature type="domain" description="HipA N-terminal subdomain 1" evidence="1">
    <location>
        <begin position="34"/>
        <end position="124"/>
    </location>
</feature>
<dbReference type="OrthoDB" id="1093800at2"/>
<dbReference type="InterPro" id="IPR017508">
    <property type="entry name" value="HipA_N1"/>
</dbReference>
<comment type="caution">
    <text evidence="2">The sequence shown here is derived from an EMBL/GenBank/DDBJ whole genome shotgun (WGS) entry which is preliminary data.</text>
</comment>
<accession>A0A2W7RVY3</accession>
<dbReference type="RefSeq" id="WP_086501262.1">
    <property type="nucleotide sequence ID" value="NZ_MSSV01000007.1"/>
</dbReference>
<dbReference type="Proteomes" id="UP000249115">
    <property type="component" value="Unassembled WGS sequence"/>
</dbReference>
<evidence type="ECO:0000313" key="5">
    <source>
        <dbReference type="Proteomes" id="UP000321927"/>
    </source>
</evidence>
<dbReference type="EMBL" id="VORV01000007">
    <property type="protein sequence ID" value="TXD77367.1"/>
    <property type="molecule type" value="Genomic_DNA"/>
</dbReference>
<protein>
    <submittedName>
        <fullName evidence="2">HipA-like protein</fullName>
    </submittedName>
</protein>
<proteinExistence type="predicted"/>